<dbReference type="PROSITE" id="PS51257">
    <property type="entry name" value="PROKAR_LIPOPROTEIN"/>
    <property type="match status" value="1"/>
</dbReference>
<dbReference type="InterPro" id="IPR007485">
    <property type="entry name" value="LPS_assembly_LptE"/>
</dbReference>
<gene>
    <name evidence="2" type="ORF">dsmv_3475</name>
</gene>
<dbReference type="AlphaFoldDB" id="S7TBR4"/>
<dbReference type="GO" id="GO:0019867">
    <property type="term" value="C:outer membrane"/>
    <property type="evidence" value="ECO:0007669"/>
    <property type="project" value="InterPro"/>
</dbReference>
<dbReference type="STRING" id="897.B2D07_10610"/>
<protein>
    <submittedName>
        <fullName evidence="2">Rare lipoprotein B</fullName>
    </submittedName>
</protein>
<evidence type="ECO:0000256" key="1">
    <source>
        <dbReference type="SAM" id="Phobius"/>
    </source>
</evidence>
<name>S7TBR4_DESML</name>
<dbReference type="Gene3D" id="3.30.160.150">
    <property type="entry name" value="Lipoprotein like domain"/>
    <property type="match status" value="1"/>
</dbReference>
<evidence type="ECO:0000313" key="3">
    <source>
        <dbReference type="Proteomes" id="UP000014977"/>
    </source>
</evidence>
<dbReference type="OrthoDB" id="5511003at2"/>
<keyword evidence="1" id="KW-0472">Membrane</keyword>
<dbReference type="EMBL" id="ATHJ01000123">
    <property type="protein sequence ID" value="EPR34066.1"/>
    <property type="molecule type" value="Genomic_DNA"/>
</dbReference>
<dbReference type="PATRIC" id="fig|1121405.3.peg.4023"/>
<sequence length="176" mass="19431">MFNRRSGHRRSLPIWMLAAVVLSMTACGYRFSAGEKLGENISTVSVKMLENRTAETGVEHIFTNDLIFEFTKNGNTVVESDDADAVLSGTIVAMPVATVAYRGQITSVERRITAVVSLSLSDRNGEIIWSANGISESETYGILTEKIATDYNKREAIRALSQRLAEAVYSRITDKF</sequence>
<accession>S7TBR4</accession>
<feature type="transmembrane region" description="Helical" evidence="1">
    <location>
        <begin position="12"/>
        <end position="31"/>
    </location>
</feature>
<evidence type="ECO:0000313" key="2">
    <source>
        <dbReference type="EMBL" id="EPR34066.1"/>
    </source>
</evidence>
<keyword evidence="3" id="KW-1185">Reference proteome</keyword>
<keyword evidence="1" id="KW-1133">Transmembrane helix</keyword>
<comment type="caution">
    <text evidence="2">The sequence shown here is derived from an EMBL/GenBank/DDBJ whole genome shotgun (WGS) entry which is preliminary data.</text>
</comment>
<keyword evidence="1" id="KW-0812">Transmembrane</keyword>
<dbReference type="Pfam" id="PF04390">
    <property type="entry name" value="LptE"/>
    <property type="match status" value="1"/>
</dbReference>
<reference evidence="2 3" key="1">
    <citation type="journal article" date="2013" name="Genome Announc.">
        <title>Draft genome sequences for three mercury-methylating, sulfate-reducing bacteria.</title>
        <authorList>
            <person name="Brown S.D."/>
            <person name="Hurt R.A.Jr."/>
            <person name="Gilmour C.C."/>
            <person name="Elias D.A."/>
        </authorList>
    </citation>
    <scope>NUCLEOTIDE SEQUENCE [LARGE SCALE GENOMIC DNA]</scope>
    <source>
        <strain evidence="2 3">DSM 2059</strain>
    </source>
</reference>
<dbReference type="GO" id="GO:0043165">
    <property type="term" value="P:Gram-negative-bacterium-type cell outer membrane assembly"/>
    <property type="evidence" value="ECO:0007669"/>
    <property type="project" value="InterPro"/>
</dbReference>
<dbReference type="RefSeq" id="WP_020878608.1">
    <property type="nucleotide sequence ID" value="NZ_ATHJ01000123.1"/>
</dbReference>
<dbReference type="Proteomes" id="UP000014977">
    <property type="component" value="Unassembled WGS sequence"/>
</dbReference>
<proteinExistence type="predicted"/>
<organism evidence="2 3">
    <name type="scientific">Desulfococcus multivorans DSM 2059</name>
    <dbReference type="NCBI Taxonomy" id="1121405"/>
    <lineage>
        <taxon>Bacteria</taxon>
        <taxon>Pseudomonadati</taxon>
        <taxon>Thermodesulfobacteriota</taxon>
        <taxon>Desulfobacteria</taxon>
        <taxon>Desulfobacterales</taxon>
        <taxon>Desulfococcaceae</taxon>
        <taxon>Desulfococcus</taxon>
    </lineage>
</organism>
<dbReference type="eggNOG" id="COG2980">
    <property type="taxonomic scope" value="Bacteria"/>
</dbReference>
<keyword evidence="2" id="KW-0449">Lipoprotein</keyword>